<dbReference type="AlphaFoldDB" id="A0A6M3JQ97"/>
<name>A0A6M3JQ97_9ZZZZ</name>
<organism evidence="1">
    <name type="scientific">viral metagenome</name>
    <dbReference type="NCBI Taxonomy" id="1070528"/>
    <lineage>
        <taxon>unclassified sequences</taxon>
        <taxon>metagenomes</taxon>
        <taxon>organismal metagenomes</taxon>
    </lineage>
</organism>
<proteinExistence type="predicted"/>
<protein>
    <submittedName>
        <fullName evidence="1">Uncharacterized protein</fullName>
    </submittedName>
</protein>
<reference evidence="1" key="1">
    <citation type="submission" date="2020-03" db="EMBL/GenBank/DDBJ databases">
        <title>The deep terrestrial virosphere.</title>
        <authorList>
            <person name="Holmfeldt K."/>
            <person name="Nilsson E."/>
            <person name="Simone D."/>
            <person name="Lopez-Fernandez M."/>
            <person name="Wu X."/>
            <person name="de Brujin I."/>
            <person name="Lundin D."/>
            <person name="Andersson A."/>
            <person name="Bertilsson S."/>
            <person name="Dopson M."/>
        </authorList>
    </citation>
    <scope>NUCLEOTIDE SEQUENCE</scope>
    <source>
        <strain evidence="1">MM415A03426</strain>
    </source>
</reference>
<sequence>MTAYRCIARGSVLRGCTVYRAKGWPWTQRSALVTCDGALYVVMRRTLRRVGE</sequence>
<gene>
    <name evidence="1" type="ORF">MM415A03426_0002</name>
</gene>
<accession>A0A6M3JQ97</accession>
<evidence type="ECO:0000313" key="1">
    <source>
        <dbReference type="EMBL" id="QJA70987.1"/>
    </source>
</evidence>
<dbReference type="EMBL" id="MT141838">
    <property type="protein sequence ID" value="QJA70987.1"/>
    <property type="molecule type" value="Genomic_DNA"/>
</dbReference>